<evidence type="ECO:0000313" key="5">
    <source>
        <dbReference type="EMBL" id="CAO80725.1"/>
    </source>
</evidence>
<evidence type="ECO:0000256" key="2">
    <source>
        <dbReference type="ARBA" id="ARBA00016109"/>
    </source>
</evidence>
<evidence type="ECO:0000256" key="3">
    <source>
        <dbReference type="ARBA" id="ARBA00022884"/>
    </source>
</evidence>
<organism evidence="5 6">
    <name type="scientific">Cloacimonas acidaminovorans (strain Evry)</name>
    <dbReference type="NCBI Taxonomy" id="459349"/>
    <lineage>
        <taxon>Bacteria</taxon>
        <taxon>Pseudomonadati</taxon>
        <taxon>Candidatus Cloacimonadota</taxon>
        <taxon>Candidatus Cloacimonadia</taxon>
        <taxon>Candidatus Cloacimonadales</taxon>
        <taxon>Candidatus Cloacimonadaceae</taxon>
        <taxon>Candidatus Cloacimonas</taxon>
    </lineage>
</organism>
<keyword evidence="3" id="KW-0694">RNA-binding</keyword>
<dbReference type="eggNOG" id="COG1567">
    <property type="taxonomic scope" value="Bacteria"/>
</dbReference>
<gene>
    <name evidence="5" type="ordered locus">CLOAM0844</name>
</gene>
<reference evidence="5 6" key="1">
    <citation type="journal article" date="2008" name="J. Bacteriol.">
        <title>'Candidatus Cloacamonas acidaminovorans': genome sequence reconstruction provides a first glimpse of a new bacterial division.</title>
        <authorList>
            <person name="Pelletier E."/>
            <person name="Kreimeyer A."/>
            <person name="Bocs S."/>
            <person name="Rouy Z."/>
            <person name="Gyapay G."/>
            <person name="Chouari R."/>
            <person name="Riviere D."/>
            <person name="Ganesan A."/>
            <person name="Daegelen P."/>
            <person name="Sghir A."/>
            <person name="Cohen G.N."/>
            <person name="Medigue C."/>
            <person name="Weissenbach J."/>
            <person name="Le Paslier D."/>
        </authorList>
    </citation>
    <scope>NUCLEOTIDE SEQUENCE [LARGE SCALE GENOMIC DNA]</scope>
    <source>
        <strain evidence="6">Evry</strain>
    </source>
</reference>
<dbReference type="RefSeq" id="WP_015424583.1">
    <property type="nucleotide sequence ID" value="NC_020449.1"/>
</dbReference>
<accession>B0VHB0</accession>
<evidence type="ECO:0000256" key="1">
    <source>
        <dbReference type="ARBA" id="ARBA00005772"/>
    </source>
</evidence>
<keyword evidence="6" id="KW-1185">Reference proteome</keyword>
<dbReference type="OrthoDB" id="9790529at2"/>
<dbReference type="STRING" id="459349.CLOAM0844"/>
<dbReference type="InterPro" id="IPR005510">
    <property type="entry name" value="Csm4"/>
</dbReference>
<sequence length="334" mass="38019">MTTWKISWKPLSSLSTPLQSDTIFGHLCWAVNYLWEDKNKLTDFLNALKEAPCLILSSAFPAGSLPKPVIPVKDELLDEIRQTLKGELNEITDLEISQVLKDLKKDKWIRRKDLQEKNFVYDVKNDLKSLSLVKGKEILKNRGNPKFNPKSEEEIIEFHNMIDRITGTTTGSGELFASSTVFYNDISFESWLDTDYFGESEIKEIFQFIEQNGFGKDKNTGKGKFEILVEEFHWQDCPQNNAYLNLSNMVPSSTDSTIASYNSKTKFGKVGGDFAIQKTPFKYPIYIIEPGAVFFAQGKDKKPVGSLLSNIHPTENIVQNLYSFSIPIKISEEQ</sequence>
<dbReference type="KEGG" id="caci:CLOAM0844"/>
<dbReference type="HOGENOM" id="CLU_076034_0_0_0"/>
<dbReference type="AlphaFoldDB" id="B0VHB0"/>
<dbReference type="EMBL" id="CU466930">
    <property type="protein sequence ID" value="CAO80725.1"/>
    <property type="molecule type" value="Genomic_DNA"/>
</dbReference>
<dbReference type="Proteomes" id="UP000002019">
    <property type="component" value="Chromosome"/>
</dbReference>
<dbReference type="NCBIfam" id="TIGR01903">
    <property type="entry name" value="cas5_csm4"/>
    <property type="match status" value="1"/>
</dbReference>
<dbReference type="GO" id="GO:0003723">
    <property type="term" value="F:RNA binding"/>
    <property type="evidence" value="ECO:0007669"/>
    <property type="project" value="UniProtKB-KW"/>
</dbReference>
<protein>
    <recommendedName>
        <fullName evidence="2">CRISPR system Cms protein Csm4</fullName>
    </recommendedName>
</protein>
<comment type="similarity">
    <text evidence="1">Belongs to the CRISPR-associated Csm4 family.</text>
</comment>
<dbReference type="GO" id="GO:0051607">
    <property type="term" value="P:defense response to virus"/>
    <property type="evidence" value="ECO:0007669"/>
    <property type="project" value="UniProtKB-KW"/>
</dbReference>
<evidence type="ECO:0000313" key="6">
    <source>
        <dbReference type="Proteomes" id="UP000002019"/>
    </source>
</evidence>
<keyword evidence="4" id="KW-0051">Antiviral defense</keyword>
<name>B0VHB0_CLOAI</name>
<evidence type="ECO:0000256" key="4">
    <source>
        <dbReference type="ARBA" id="ARBA00023118"/>
    </source>
</evidence>
<proteinExistence type="inferred from homology"/>